<evidence type="ECO:0000313" key="4">
    <source>
        <dbReference type="Proteomes" id="UP000292702"/>
    </source>
</evidence>
<keyword evidence="2" id="KW-1133">Transmembrane helix</keyword>
<dbReference type="GO" id="GO:0016567">
    <property type="term" value="P:protein ubiquitination"/>
    <property type="evidence" value="ECO:0007669"/>
    <property type="project" value="TreeGrafter"/>
</dbReference>
<feature type="compositionally biased region" description="Basic and acidic residues" evidence="1">
    <location>
        <begin position="545"/>
        <end position="559"/>
    </location>
</feature>
<accession>A0A4R0RI57</accession>
<dbReference type="STRING" id="92696.A0A4R0RI57"/>
<feature type="transmembrane region" description="Helical" evidence="2">
    <location>
        <begin position="254"/>
        <end position="273"/>
    </location>
</feature>
<feature type="transmembrane region" description="Helical" evidence="2">
    <location>
        <begin position="149"/>
        <end position="171"/>
    </location>
</feature>
<evidence type="ECO:0000256" key="2">
    <source>
        <dbReference type="SAM" id="Phobius"/>
    </source>
</evidence>
<keyword evidence="2" id="KW-0472">Membrane</keyword>
<dbReference type="EMBL" id="RWJN01000121">
    <property type="protein sequence ID" value="TCD66792.1"/>
    <property type="molecule type" value="Genomic_DNA"/>
</dbReference>
<dbReference type="PANTHER" id="PTHR22696">
    <property type="entry name" value="E3 UBIQUITIN-PROTEIN LIGASE RNF26"/>
    <property type="match status" value="1"/>
</dbReference>
<proteinExistence type="predicted"/>
<feature type="compositionally biased region" description="Acidic residues" evidence="1">
    <location>
        <begin position="560"/>
        <end position="569"/>
    </location>
</feature>
<keyword evidence="2" id="KW-0812">Transmembrane</keyword>
<dbReference type="GO" id="GO:0006511">
    <property type="term" value="P:ubiquitin-dependent protein catabolic process"/>
    <property type="evidence" value="ECO:0007669"/>
    <property type="project" value="TreeGrafter"/>
</dbReference>
<feature type="compositionally biased region" description="Acidic residues" evidence="1">
    <location>
        <begin position="582"/>
        <end position="596"/>
    </location>
</feature>
<keyword evidence="4" id="KW-1185">Reference proteome</keyword>
<dbReference type="PANTHER" id="PTHR22696:SF1">
    <property type="entry name" value="E3 UBIQUITIN-PROTEIN LIGASE RNF26"/>
    <property type="match status" value="1"/>
</dbReference>
<dbReference type="AlphaFoldDB" id="A0A4R0RI57"/>
<feature type="region of interest" description="Disordered" evidence="1">
    <location>
        <begin position="526"/>
        <end position="607"/>
    </location>
</feature>
<feature type="compositionally biased region" description="Polar residues" evidence="1">
    <location>
        <begin position="527"/>
        <end position="540"/>
    </location>
</feature>
<dbReference type="Proteomes" id="UP000292702">
    <property type="component" value="Unassembled WGS sequence"/>
</dbReference>
<protein>
    <submittedName>
        <fullName evidence="3">Uncharacterized protein</fullName>
    </submittedName>
</protein>
<evidence type="ECO:0000256" key="1">
    <source>
        <dbReference type="SAM" id="MobiDB-lite"/>
    </source>
</evidence>
<reference evidence="3 4" key="1">
    <citation type="submission" date="2018-11" db="EMBL/GenBank/DDBJ databases">
        <title>Genome assembly of Steccherinum ochraceum LE-BIN_3174, the white-rot fungus of the Steccherinaceae family (The Residual Polyporoid clade, Polyporales, Basidiomycota).</title>
        <authorList>
            <person name="Fedorova T.V."/>
            <person name="Glazunova O.A."/>
            <person name="Landesman E.O."/>
            <person name="Moiseenko K.V."/>
            <person name="Psurtseva N.V."/>
            <person name="Savinova O.S."/>
            <person name="Shakhova N.V."/>
            <person name="Tyazhelova T.V."/>
            <person name="Vasina D.V."/>
        </authorList>
    </citation>
    <scope>NUCLEOTIDE SEQUENCE [LARGE SCALE GENOMIC DNA]</scope>
    <source>
        <strain evidence="3 4">LE-BIN_3174</strain>
    </source>
</reference>
<feature type="transmembrane region" description="Helical" evidence="2">
    <location>
        <begin position="221"/>
        <end position="242"/>
    </location>
</feature>
<name>A0A4R0RI57_9APHY</name>
<sequence length="722" mass="80139">MDTEIISSPPTSMSNSSGFLNASYKLATRFLGIPSRVLARMRSLDYILDNHPALQQQQDGLAAGYSSAGPNAGDPRISRLRAGAGAGQAAATVNVPGPWGFLTSGYFVGLFIMAFLLNRIQNIVVPPRSPLIYHNQRTRSSDGTRQRGVMAFLLSFMFPVDLSSTFSRFAFRIPSLYLLGKTLLLWSIVFLEAADVHLSASKWSWIASVGRWTAEKSMEEICWFTFTSVCVTLFVGALTSGLEGFNTTTNQTPFNLFAYSFILYLYTSPAMHVKKPLESGPTRPDKQVVITMILPLLQLMITHCMEIRQKWARLRLIPTSIVGIASLIHFHAVLWIFPSSYPLPNYIPNLVETLLFTITLTTCALNALTQLLLTGAVTKPLFGHTASLMPKWEEDFTVVMFRLGTASLEATSVAGLGNEVSGISATPGRLSRHASDDQPTIELHRSGAMSYSGPGRNAKRGLANEITHIKAGGGAASQPGSWVDSVVDHAWRREVTRFGRTLWRVLKGTWARTWRWWKRVPPVTAGESRTQVVLQRTTPTPHGVNHPDDDYARFLRGEDVSDDEEDNEEFSPRSRSVTPFDAFEDEGESGDEDEDLEGKTGNPTEDGEAVSLYADLALSPSDSGSAHLLLAHMTTTSSPPLTRRRYTRLVSSNLSLRLRDGEAEDDDLDDFILERREDAARRRTLPEEDPTRRNCVICTVEPRQIICWPCRCVWDISVICML</sequence>
<comment type="caution">
    <text evidence="3">The sequence shown here is derived from an EMBL/GenBank/DDBJ whole genome shotgun (WGS) entry which is preliminary data.</text>
</comment>
<gene>
    <name evidence="3" type="ORF">EIP91_000928</name>
</gene>
<dbReference type="GO" id="GO:0061630">
    <property type="term" value="F:ubiquitin protein ligase activity"/>
    <property type="evidence" value="ECO:0007669"/>
    <property type="project" value="TreeGrafter"/>
</dbReference>
<feature type="transmembrane region" description="Helical" evidence="2">
    <location>
        <begin position="316"/>
        <end position="338"/>
    </location>
</feature>
<dbReference type="OrthoDB" id="66726at2759"/>
<feature type="transmembrane region" description="Helical" evidence="2">
    <location>
        <begin position="99"/>
        <end position="118"/>
    </location>
</feature>
<evidence type="ECO:0000313" key="3">
    <source>
        <dbReference type="EMBL" id="TCD66792.1"/>
    </source>
</evidence>
<organism evidence="3 4">
    <name type="scientific">Steccherinum ochraceum</name>
    <dbReference type="NCBI Taxonomy" id="92696"/>
    <lineage>
        <taxon>Eukaryota</taxon>
        <taxon>Fungi</taxon>
        <taxon>Dikarya</taxon>
        <taxon>Basidiomycota</taxon>
        <taxon>Agaricomycotina</taxon>
        <taxon>Agaricomycetes</taxon>
        <taxon>Polyporales</taxon>
        <taxon>Steccherinaceae</taxon>
        <taxon>Steccherinum</taxon>
    </lineage>
</organism>